<accession>A0A852YRC8</accession>
<protein>
    <submittedName>
        <fullName evidence="2">Uncharacterized protein</fullName>
    </submittedName>
</protein>
<dbReference type="EMBL" id="JACBYW010000001">
    <property type="protein sequence ID" value="NYH77291.1"/>
    <property type="molecule type" value="Genomic_DNA"/>
</dbReference>
<feature type="region of interest" description="Disordered" evidence="1">
    <location>
        <begin position="432"/>
        <end position="465"/>
    </location>
</feature>
<proteinExistence type="predicted"/>
<evidence type="ECO:0000313" key="2">
    <source>
        <dbReference type="EMBL" id="NYH77291.1"/>
    </source>
</evidence>
<evidence type="ECO:0000256" key="1">
    <source>
        <dbReference type="SAM" id="MobiDB-lite"/>
    </source>
</evidence>
<organism evidence="2 3">
    <name type="scientific">Actinopolyspora biskrensis</name>
    <dbReference type="NCBI Taxonomy" id="1470178"/>
    <lineage>
        <taxon>Bacteria</taxon>
        <taxon>Bacillati</taxon>
        <taxon>Actinomycetota</taxon>
        <taxon>Actinomycetes</taxon>
        <taxon>Actinopolysporales</taxon>
        <taxon>Actinopolysporaceae</taxon>
        <taxon>Actinopolyspora</taxon>
    </lineage>
</organism>
<keyword evidence="3" id="KW-1185">Reference proteome</keyword>
<dbReference type="AlphaFoldDB" id="A0A852YRC8"/>
<dbReference type="Proteomes" id="UP000548304">
    <property type="component" value="Unassembled WGS sequence"/>
</dbReference>
<name>A0A852YRC8_9ACTN</name>
<gene>
    <name evidence="2" type="ORF">FHR84_000605</name>
</gene>
<reference evidence="2 3" key="1">
    <citation type="submission" date="2020-07" db="EMBL/GenBank/DDBJ databases">
        <title>Genomic Encyclopedia of Type Strains, Phase III (KMG-III): the genomes of soil and plant-associated and newly described type strains.</title>
        <authorList>
            <person name="Whitman W."/>
        </authorList>
    </citation>
    <scope>NUCLEOTIDE SEQUENCE [LARGE SCALE GENOMIC DNA]</scope>
    <source>
        <strain evidence="2 3">CECT 8576</strain>
    </source>
</reference>
<evidence type="ECO:0000313" key="3">
    <source>
        <dbReference type="Proteomes" id="UP000548304"/>
    </source>
</evidence>
<sequence>MPREEPRTEPDPALFRSDLEFVSGRDGTNHRDWEQLTRHAHAEGLFPEHGMNVPLAPAVTTLEPAAEQVLVTRLRHVLEAADRVAAHYGDDAELQRFLQLPEPVHECALAEPRRDRYIDYNRFDLAGDRLSALRVLELGGDFPVLSNTGGVLNRCWRRTTGIGALVRQYPAAHFEHPGWMVSALLELAARHGTAVDDVERIRLIAPAELHASAEVFLLQDHIRLHGHTPQCVTGDDPDAENSALGLLMYTNSHLVRQPVRFAPLLKRVADGELTVFNGLRGRFIGGNKLTLAVLSDPRFRRLFTEEQRGHIDSVIPWSRKLGDGVSTREVTAQRLDLVVKSPYDALSQGVHLGREHTPEQWREVVERGARDGWIAQEYVPAQHVHPDKRLTHRTLTAAFVDGSPVGYQAWLSASRRLDIDSDGGLQAVFGSHTAPAHTATVPRSARPSTPNEGGPANAGEPMTPS</sequence>
<dbReference type="SUPFAM" id="SSF56059">
    <property type="entry name" value="Glutathione synthetase ATP-binding domain-like"/>
    <property type="match status" value="1"/>
</dbReference>
<comment type="caution">
    <text evidence="2">The sequence shown here is derived from an EMBL/GenBank/DDBJ whole genome shotgun (WGS) entry which is preliminary data.</text>
</comment>
<dbReference type="RefSeq" id="WP_179533856.1">
    <property type="nucleotide sequence ID" value="NZ_JACBYW010000001.1"/>
</dbReference>